<reference evidence="2 3" key="1">
    <citation type="submission" date="2016-10" db="EMBL/GenBank/DDBJ databases">
        <authorList>
            <person name="de Groot N.N."/>
        </authorList>
    </citation>
    <scope>NUCLEOTIDE SEQUENCE [LARGE SCALE GENOMIC DNA]</scope>
    <source>
        <strain evidence="2 3">DSM 23042</strain>
    </source>
</reference>
<gene>
    <name evidence="2" type="ORF">SAMN04490244_11638</name>
</gene>
<evidence type="ECO:0000313" key="2">
    <source>
        <dbReference type="EMBL" id="SES39870.1"/>
    </source>
</evidence>
<dbReference type="STRING" id="641238.SAMN04490244_11638"/>
<keyword evidence="1" id="KW-1133">Transmembrane helix</keyword>
<feature type="transmembrane region" description="Helical" evidence="1">
    <location>
        <begin position="7"/>
        <end position="28"/>
    </location>
</feature>
<keyword evidence="3" id="KW-1185">Reference proteome</keyword>
<name>A0A1H9X161_9RHOB</name>
<sequence>MLSLDALRRYFAVVIPAHLAWEFGHMPLYTIWHEGTAGEILFAGLHCTGGDILIALSTLVGALLLFGREWPADRLAARWVAIVTVLAGIGYTIFSEWLNVEVREAWDYTARMPTLPLVGTGLSPVLQWLIIPLLGFWWAAKPFRKEA</sequence>
<keyword evidence="1" id="KW-0812">Transmembrane</keyword>
<accession>A0A1H9X161</accession>
<feature type="transmembrane region" description="Helical" evidence="1">
    <location>
        <begin position="114"/>
        <end position="140"/>
    </location>
</feature>
<dbReference type="Proteomes" id="UP000198885">
    <property type="component" value="Unassembled WGS sequence"/>
</dbReference>
<evidence type="ECO:0000256" key="1">
    <source>
        <dbReference type="SAM" id="Phobius"/>
    </source>
</evidence>
<feature type="transmembrane region" description="Helical" evidence="1">
    <location>
        <begin position="40"/>
        <end position="66"/>
    </location>
</feature>
<keyword evidence="1" id="KW-0472">Membrane</keyword>
<feature type="transmembrane region" description="Helical" evidence="1">
    <location>
        <begin position="75"/>
        <end position="94"/>
    </location>
</feature>
<dbReference type="EMBL" id="FOGU01000016">
    <property type="protein sequence ID" value="SES39870.1"/>
    <property type="molecule type" value="Genomic_DNA"/>
</dbReference>
<evidence type="ECO:0000313" key="3">
    <source>
        <dbReference type="Proteomes" id="UP000198885"/>
    </source>
</evidence>
<dbReference type="AlphaFoldDB" id="A0A1H9X161"/>
<proteinExistence type="predicted"/>
<protein>
    <submittedName>
        <fullName evidence="2">Uncharacterized protein</fullName>
    </submittedName>
</protein>
<organism evidence="2 3">
    <name type="scientific">Tranquillimonas rosea</name>
    <dbReference type="NCBI Taxonomy" id="641238"/>
    <lineage>
        <taxon>Bacteria</taxon>
        <taxon>Pseudomonadati</taxon>
        <taxon>Pseudomonadota</taxon>
        <taxon>Alphaproteobacteria</taxon>
        <taxon>Rhodobacterales</taxon>
        <taxon>Roseobacteraceae</taxon>
        <taxon>Tranquillimonas</taxon>
    </lineage>
</organism>